<evidence type="ECO:0000313" key="1">
    <source>
        <dbReference type="EMBL" id="WDF67604.1"/>
    </source>
</evidence>
<dbReference type="RefSeq" id="WP_274266332.1">
    <property type="nucleotide sequence ID" value="NZ_CP117880.1"/>
</dbReference>
<dbReference type="Proteomes" id="UP001221558">
    <property type="component" value="Chromosome"/>
</dbReference>
<proteinExistence type="predicted"/>
<sequence>MSIDFSLAKCQDRSNSKLFGICDDPPPAKTKAYLNETDGAKWIAVVDNEYRYDVVFTAIDHCIEVPARPDGKSSKRCDGMLTYNKTVIFVELKTRPQLGTDWIKEAERQLKTTIAHFETTELAEEFTDKKAYAANSEHPKAKESYLVRIEKFFEDTGYVLRIENRIVLS</sequence>
<name>A0ABY7WJP7_9SPHI</name>
<keyword evidence="2" id="KW-1185">Reference proteome</keyword>
<protein>
    <submittedName>
        <fullName evidence="1">Uncharacterized protein</fullName>
    </submittedName>
</protein>
<reference evidence="1 2" key="1">
    <citation type="submission" date="2023-02" db="EMBL/GenBank/DDBJ databases">
        <title>Genome sequence of Sphingobacterium sp. KACC 22765.</title>
        <authorList>
            <person name="Kim S."/>
            <person name="Heo J."/>
            <person name="Kwon S.-W."/>
        </authorList>
    </citation>
    <scope>NUCLEOTIDE SEQUENCE [LARGE SCALE GENOMIC DNA]</scope>
    <source>
        <strain evidence="1 2">KACC 22765</strain>
    </source>
</reference>
<accession>A0ABY7WJP7</accession>
<dbReference type="EMBL" id="CP117880">
    <property type="protein sequence ID" value="WDF67604.1"/>
    <property type="molecule type" value="Genomic_DNA"/>
</dbReference>
<organism evidence="1 2">
    <name type="scientific">Sphingobacterium oryzagri</name>
    <dbReference type="NCBI Taxonomy" id="3025669"/>
    <lineage>
        <taxon>Bacteria</taxon>
        <taxon>Pseudomonadati</taxon>
        <taxon>Bacteroidota</taxon>
        <taxon>Sphingobacteriia</taxon>
        <taxon>Sphingobacteriales</taxon>
        <taxon>Sphingobacteriaceae</taxon>
        <taxon>Sphingobacterium</taxon>
    </lineage>
</organism>
<gene>
    <name evidence="1" type="ORF">PQ465_14990</name>
</gene>
<evidence type="ECO:0000313" key="2">
    <source>
        <dbReference type="Proteomes" id="UP001221558"/>
    </source>
</evidence>